<protein>
    <recommendedName>
        <fullName evidence="3">17 kDa surface antigen</fullName>
    </recommendedName>
</protein>
<evidence type="ECO:0000256" key="1">
    <source>
        <dbReference type="ARBA" id="ARBA00004459"/>
    </source>
</evidence>
<evidence type="ECO:0000313" key="8">
    <source>
        <dbReference type="EMBL" id="MXO84887.1"/>
    </source>
</evidence>
<feature type="compositionally biased region" description="Basic residues" evidence="6">
    <location>
        <begin position="39"/>
        <end position="49"/>
    </location>
</feature>
<keyword evidence="5" id="KW-0449">Lipoprotein</keyword>
<proteinExistence type="inferred from homology"/>
<gene>
    <name evidence="8" type="ORF">GRI38_02410</name>
</gene>
<dbReference type="GO" id="GO:0009279">
    <property type="term" value="C:cell outer membrane"/>
    <property type="evidence" value="ECO:0007669"/>
    <property type="project" value="UniProtKB-SubCell"/>
</dbReference>
<keyword evidence="9" id="KW-1185">Reference proteome</keyword>
<feature type="region of interest" description="Disordered" evidence="6">
    <location>
        <begin position="35"/>
        <end position="57"/>
    </location>
</feature>
<comment type="similarity">
    <text evidence="2">Belongs to the rickettsiale 17 kDa surface antigen family.</text>
</comment>
<name>A0A844ZD01_9SPHN</name>
<keyword evidence="4" id="KW-0472">Membrane</keyword>
<sequence>MTLTAPVGAAELPSAGFSSMNTAVAQPMPAWNDQVAEHKPRKRGRGHGHGHGDRYDRYDRYDRGDYRNYGEPVHRDTRIWRERDGRYYCKKENGTTGLLIGAGVGGLIGHEVMGRGNDRTLGAILGAAGGALLGRTIDRSATRCR</sequence>
<evidence type="ECO:0000313" key="9">
    <source>
        <dbReference type="Proteomes" id="UP000433104"/>
    </source>
</evidence>
<evidence type="ECO:0000256" key="3">
    <source>
        <dbReference type="ARBA" id="ARBA00015281"/>
    </source>
</evidence>
<dbReference type="InterPro" id="IPR051407">
    <property type="entry name" value="Bact_OM_lipoprot/Surf_antigen"/>
</dbReference>
<dbReference type="Proteomes" id="UP000433104">
    <property type="component" value="Unassembled WGS sequence"/>
</dbReference>
<reference evidence="8 9" key="1">
    <citation type="submission" date="2019-12" db="EMBL/GenBank/DDBJ databases">
        <title>Genomic-based taxomic classification of the family Erythrobacteraceae.</title>
        <authorList>
            <person name="Xu L."/>
        </authorList>
    </citation>
    <scope>NUCLEOTIDE SEQUENCE [LARGE SCALE GENOMIC DNA]</scope>
    <source>
        <strain evidence="8 9">MCCC 1A09962</strain>
    </source>
</reference>
<evidence type="ECO:0000256" key="6">
    <source>
        <dbReference type="SAM" id="MobiDB-lite"/>
    </source>
</evidence>
<accession>A0A844ZD01</accession>
<evidence type="ECO:0000259" key="7">
    <source>
        <dbReference type="Pfam" id="PF05433"/>
    </source>
</evidence>
<dbReference type="PANTHER" id="PTHR35603">
    <property type="match status" value="1"/>
</dbReference>
<dbReference type="OrthoDB" id="7429177at2"/>
<comment type="caution">
    <text evidence="8">The sequence shown here is derived from an EMBL/GenBank/DDBJ whole genome shotgun (WGS) entry which is preliminary data.</text>
</comment>
<organism evidence="8 9">
    <name type="scientific">Parapontixanthobacter aurantiacus</name>
    <dbReference type="NCBI Taxonomy" id="1463599"/>
    <lineage>
        <taxon>Bacteria</taxon>
        <taxon>Pseudomonadati</taxon>
        <taxon>Pseudomonadota</taxon>
        <taxon>Alphaproteobacteria</taxon>
        <taxon>Sphingomonadales</taxon>
        <taxon>Erythrobacteraceae</taxon>
        <taxon>Parapontixanthobacter</taxon>
    </lineage>
</organism>
<evidence type="ECO:0000256" key="2">
    <source>
        <dbReference type="ARBA" id="ARBA00008681"/>
    </source>
</evidence>
<dbReference type="EMBL" id="WTYW01000001">
    <property type="protein sequence ID" value="MXO84887.1"/>
    <property type="molecule type" value="Genomic_DNA"/>
</dbReference>
<dbReference type="PANTHER" id="PTHR35603:SF2">
    <property type="entry name" value="OUTER MEMBRANE LIPOPROTEIN"/>
    <property type="match status" value="1"/>
</dbReference>
<evidence type="ECO:0000256" key="5">
    <source>
        <dbReference type="ARBA" id="ARBA00023288"/>
    </source>
</evidence>
<dbReference type="InterPro" id="IPR008816">
    <property type="entry name" value="Gly_zipper_2TM_dom"/>
</dbReference>
<feature type="domain" description="Glycine zipper 2TM" evidence="7">
    <location>
        <begin position="97"/>
        <end position="137"/>
    </location>
</feature>
<evidence type="ECO:0000256" key="4">
    <source>
        <dbReference type="ARBA" id="ARBA00023136"/>
    </source>
</evidence>
<dbReference type="Pfam" id="PF05433">
    <property type="entry name" value="Rick_17kDa_Anti"/>
    <property type="match status" value="1"/>
</dbReference>
<comment type="subcellular location">
    <subcellularLocation>
        <location evidence="1">Cell outer membrane</location>
        <topology evidence="1">Lipid-anchor</topology>
    </subcellularLocation>
</comment>
<dbReference type="AlphaFoldDB" id="A0A844ZD01"/>